<protein>
    <recommendedName>
        <fullName evidence="1">NAD glycohydrolase translocation F5/8 type C domain-containing protein</fullName>
    </recommendedName>
</protein>
<evidence type="ECO:0000313" key="3">
    <source>
        <dbReference type="Proteomes" id="UP000623301"/>
    </source>
</evidence>
<sequence>MRSFILFLKFTFFTLGVAYTQTRVDTVFVDNYQSFVNSITSNRVILLTSDHIKIGDQNLVVDSIINLIIKGNLKKQTKITTRNTGNTVITFQNSKNIILDNLSIGHWPDLGYCEGNVLDIFNSDLIDINNCDLFGSGVIGLNLRRSNVWCNNSVIRDCSEDIIELGANKNSLVFEKCSFYLNEHNELNYPEPRFENCKFYNSKGHVIVDNYQNFYPKEPLDIKAEAITEYAAWSEEINSNGEFEAVCPNTFNIKTSSNLTSANNISYGGENLSDIALHSNDNLAWVEGAKGNGIGEKIFFEVNSIIADNEPWGLMGRFVIVNGYAKNMSTWKNNNRVKKIKIKRNNHTIAYLDLLDTPTVQSFNLGEIVFKNGFTIGEVLEFEIIDVYQGNKYNDTAITYLSAICIP</sequence>
<evidence type="ECO:0000259" key="1">
    <source>
        <dbReference type="Pfam" id="PF25302"/>
    </source>
</evidence>
<comment type="caution">
    <text evidence="2">The sequence shown here is derived from an EMBL/GenBank/DDBJ whole genome shotgun (WGS) entry which is preliminary data.</text>
</comment>
<evidence type="ECO:0000313" key="2">
    <source>
        <dbReference type="EMBL" id="MBJ2172751.1"/>
    </source>
</evidence>
<accession>A0ABS0WL97</accession>
<gene>
    <name evidence="2" type="ORF">JBL43_00785</name>
</gene>
<reference evidence="2 3" key="1">
    <citation type="submission" date="2020-12" db="EMBL/GenBank/DDBJ databases">
        <title>Aureibaculum luteum sp. nov. and Aureibaculum flavum sp. nov., novel members of the family Flavobacteriaceae isolated from Antarctic intertidal sediments.</title>
        <authorList>
            <person name="He X."/>
            <person name="Zhang X."/>
        </authorList>
    </citation>
    <scope>NUCLEOTIDE SEQUENCE [LARGE SCALE GENOMIC DNA]</scope>
    <source>
        <strain evidence="2 3">A20</strain>
    </source>
</reference>
<dbReference type="RefSeq" id="WP_198839593.1">
    <property type="nucleotide sequence ID" value="NZ_JAEHFJ010000001.1"/>
</dbReference>
<dbReference type="NCBIfam" id="NF047619">
    <property type="entry name" value="NADase_discoid"/>
    <property type="match status" value="1"/>
</dbReference>
<keyword evidence="3" id="KW-1185">Reference proteome</keyword>
<dbReference type="SUPFAM" id="SSF51126">
    <property type="entry name" value="Pectin lyase-like"/>
    <property type="match status" value="1"/>
</dbReference>
<dbReference type="Proteomes" id="UP000623301">
    <property type="component" value="Unassembled WGS sequence"/>
</dbReference>
<proteinExistence type="predicted"/>
<name>A0ABS0WL97_9FLAO</name>
<dbReference type="InterPro" id="IPR011050">
    <property type="entry name" value="Pectin_lyase_fold/virulence"/>
</dbReference>
<dbReference type="EMBL" id="JAEHFJ010000001">
    <property type="protein sequence ID" value="MBJ2172751.1"/>
    <property type="molecule type" value="Genomic_DNA"/>
</dbReference>
<dbReference type="InterPro" id="IPR057561">
    <property type="entry name" value="NADase_transloc"/>
</dbReference>
<organism evidence="2 3">
    <name type="scientific">Aureibaculum flavum</name>
    <dbReference type="NCBI Taxonomy" id="2795986"/>
    <lineage>
        <taxon>Bacteria</taxon>
        <taxon>Pseudomonadati</taxon>
        <taxon>Bacteroidota</taxon>
        <taxon>Flavobacteriia</taxon>
        <taxon>Flavobacteriales</taxon>
        <taxon>Flavobacteriaceae</taxon>
        <taxon>Aureibaculum</taxon>
    </lineage>
</organism>
<dbReference type="Pfam" id="PF25302">
    <property type="entry name" value="NADase_transloc"/>
    <property type="match status" value="1"/>
</dbReference>
<feature type="domain" description="NAD glycohydrolase translocation F5/8 type C" evidence="1">
    <location>
        <begin position="252"/>
        <end position="399"/>
    </location>
</feature>